<dbReference type="Proteomes" id="UP000252985">
    <property type="component" value="Chromosome"/>
</dbReference>
<dbReference type="CDD" id="cd00090">
    <property type="entry name" value="HTH_ARSR"/>
    <property type="match status" value="1"/>
</dbReference>
<dbReference type="InterPro" id="IPR056504">
    <property type="entry name" value="HTH_HVO_0163_N"/>
</dbReference>
<evidence type="ECO:0000259" key="2">
    <source>
        <dbReference type="Pfam" id="PF24266"/>
    </source>
</evidence>
<evidence type="ECO:0000313" key="3">
    <source>
        <dbReference type="EMBL" id="AXG10622.1"/>
    </source>
</evidence>
<protein>
    <submittedName>
        <fullName evidence="3">Winged helix-turn-helix transcriptional regulator</fullName>
    </submittedName>
</protein>
<dbReference type="PANTHER" id="PTHR36216:SF1">
    <property type="entry name" value="HTH ARSR-TYPE DOMAIN-CONTAINING PROTEIN"/>
    <property type="match status" value="1"/>
</dbReference>
<dbReference type="Gene3D" id="1.10.10.10">
    <property type="entry name" value="Winged helix-like DNA-binding domain superfamily/Winged helix DNA-binding domain"/>
    <property type="match status" value="2"/>
</dbReference>
<sequence length="171" mass="18929">MTDVRRRVREHVRANPGVHFNALARNLDIATGQAQYHLHRLGRRDDVVAERIRGRTHYFLPEYDAWERRTLALYRRETDRELVTLLLDEGRLPAATLADRLGLARSTVSWHLDSLSNAGVVETSRGARGRIEVSLARPAATDRLRREVAPSVAGGAAPADGGGYGVADADD</sequence>
<reference evidence="3 4" key="1">
    <citation type="submission" date="2018-07" db="EMBL/GenBank/DDBJ databases">
        <title>Genome sequences of Haloplanus sp. CBA1112.</title>
        <authorList>
            <person name="Kim Y.B."/>
            <person name="Roh S.W."/>
        </authorList>
    </citation>
    <scope>NUCLEOTIDE SEQUENCE [LARGE SCALE GENOMIC DNA]</scope>
    <source>
        <strain evidence="3 4">CBA1112</strain>
    </source>
</reference>
<dbReference type="InterPro" id="IPR036390">
    <property type="entry name" value="WH_DNA-bd_sf"/>
</dbReference>
<dbReference type="SUPFAM" id="SSF46785">
    <property type="entry name" value="Winged helix' DNA-binding domain"/>
    <property type="match status" value="2"/>
</dbReference>
<feature type="region of interest" description="Disordered" evidence="1">
    <location>
        <begin position="146"/>
        <end position="171"/>
    </location>
</feature>
<dbReference type="PRINTS" id="PR00033">
    <property type="entry name" value="HTHASNC"/>
</dbReference>
<dbReference type="KEGG" id="haq:DU484_12645"/>
<accession>A0A345EEK0</accession>
<dbReference type="InterPro" id="IPR036388">
    <property type="entry name" value="WH-like_DNA-bd_sf"/>
</dbReference>
<dbReference type="EMBL" id="CP031148">
    <property type="protein sequence ID" value="AXG10622.1"/>
    <property type="molecule type" value="Genomic_DNA"/>
</dbReference>
<dbReference type="GeneID" id="37287841"/>
<feature type="domain" description="HVO-0163 N-terminal HTH" evidence="2">
    <location>
        <begin position="2"/>
        <end position="71"/>
    </location>
</feature>
<dbReference type="AlphaFoldDB" id="A0A345EEK0"/>
<dbReference type="InterPro" id="IPR000485">
    <property type="entry name" value="AsnC-type_HTH_dom"/>
</dbReference>
<dbReference type="InterPro" id="IPR011991">
    <property type="entry name" value="ArsR-like_HTH"/>
</dbReference>
<evidence type="ECO:0000313" key="4">
    <source>
        <dbReference type="Proteomes" id="UP000252985"/>
    </source>
</evidence>
<dbReference type="PANTHER" id="PTHR36216">
    <property type="entry name" value="TRANSCRIPTIONAL REGULATOR, TRMB"/>
    <property type="match status" value="1"/>
</dbReference>
<dbReference type="Pfam" id="PF13412">
    <property type="entry name" value="HTH_24"/>
    <property type="match status" value="1"/>
</dbReference>
<name>A0A345EEK0_9EURY</name>
<proteinExistence type="predicted"/>
<dbReference type="RefSeq" id="WP_114606102.1">
    <property type="nucleotide sequence ID" value="NZ_CP031148.1"/>
</dbReference>
<evidence type="ECO:0000256" key="1">
    <source>
        <dbReference type="SAM" id="MobiDB-lite"/>
    </source>
</evidence>
<gene>
    <name evidence="3" type="ORF">DU484_12645</name>
</gene>
<dbReference type="GO" id="GO:0043565">
    <property type="term" value="F:sequence-specific DNA binding"/>
    <property type="evidence" value="ECO:0007669"/>
    <property type="project" value="InterPro"/>
</dbReference>
<dbReference type="Pfam" id="PF24266">
    <property type="entry name" value="HTH_HVO_0163_N"/>
    <property type="match status" value="1"/>
</dbReference>
<organism evidence="3 4">
    <name type="scientific">Haloplanus rubicundus</name>
    <dbReference type="NCBI Taxonomy" id="1547898"/>
    <lineage>
        <taxon>Archaea</taxon>
        <taxon>Methanobacteriati</taxon>
        <taxon>Methanobacteriota</taxon>
        <taxon>Stenosarchaea group</taxon>
        <taxon>Halobacteria</taxon>
        <taxon>Halobacteriales</taxon>
        <taxon>Haloferacaceae</taxon>
        <taxon>Haloplanus</taxon>
    </lineage>
</organism>